<dbReference type="InterPro" id="IPR046700">
    <property type="entry name" value="DUF6570"/>
</dbReference>
<name>A0A9W6Y065_9STRA</name>
<protein>
    <submittedName>
        <fullName evidence="2">Unnamed protein product</fullName>
    </submittedName>
</protein>
<dbReference type="EMBL" id="BSXT01002509">
    <property type="protein sequence ID" value="GMF49278.1"/>
    <property type="molecule type" value="Genomic_DNA"/>
</dbReference>
<dbReference type="AlphaFoldDB" id="A0A9W6Y065"/>
<sequence length="157" mass="17711">MRGGKHRCIRSNCMAFDATPSPPAYILPRSLDDALSYRVVLAGEMTQAQDVKVRAMHHIRNAVVNKALRFYKIYNDIFRSVTVDESRFSLSTYDSFFIAAPTEDSRTADREGERITGSRDNYCAETESEELEVVERAVGFVAADVTVDKIGPRLLRK</sequence>
<feature type="domain" description="DUF6570" evidence="1">
    <location>
        <begin position="3"/>
        <end position="88"/>
    </location>
</feature>
<evidence type="ECO:0000313" key="3">
    <source>
        <dbReference type="Proteomes" id="UP001165121"/>
    </source>
</evidence>
<dbReference type="Pfam" id="PF20209">
    <property type="entry name" value="DUF6570"/>
    <property type="match status" value="1"/>
</dbReference>
<reference evidence="2" key="1">
    <citation type="submission" date="2023-04" db="EMBL/GenBank/DDBJ databases">
        <title>Phytophthora fragariaefolia NBRC 109709.</title>
        <authorList>
            <person name="Ichikawa N."/>
            <person name="Sato H."/>
            <person name="Tonouchi N."/>
        </authorList>
    </citation>
    <scope>NUCLEOTIDE SEQUENCE</scope>
    <source>
        <strain evidence="2">NBRC 109709</strain>
    </source>
</reference>
<proteinExistence type="predicted"/>
<evidence type="ECO:0000259" key="1">
    <source>
        <dbReference type="Pfam" id="PF20209"/>
    </source>
</evidence>
<accession>A0A9W6Y065</accession>
<keyword evidence="3" id="KW-1185">Reference proteome</keyword>
<dbReference type="OrthoDB" id="128561at2759"/>
<evidence type="ECO:0000313" key="2">
    <source>
        <dbReference type="EMBL" id="GMF49278.1"/>
    </source>
</evidence>
<comment type="caution">
    <text evidence="2">The sequence shown here is derived from an EMBL/GenBank/DDBJ whole genome shotgun (WGS) entry which is preliminary data.</text>
</comment>
<organism evidence="2 3">
    <name type="scientific">Phytophthora fragariaefolia</name>
    <dbReference type="NCBI Taxonomy" id="1490495"/>
    <lineage>
        <taxon>Eukaryota</taxon>
        <taxon>Sar</taxon>
        <taxon>Stramenopiles</taxon>
        <taxon>Oomycota</taxon>
        <taxon>Peronosporomycetes</taxon>
        <taxon>Peronosporales</taxon>
        <taxon>Peronosporaceae</taxon>
        <taxon>Phytophthora</taxon>
    </lineage>
</organism>
<dbReference type="Proteomes" id="UP001165121">
    <property type="component" value="Unassembled WGS sequence"/>
</dbReference>
<gene>
    <name evidence="2" type="ORF">Pfra01_001941300</name>
</gene>